<evidence type="ECO:0000256" key="1">
    <source>
        <dbReference type="SAM" id="MobiDB-lite"/>
    </source>
</evidence>
<dbReference type="Pfam" id="PF25597">
    <property type="entry name" value="SH3_retrovirus"/>
    <property type="match status" value="1"/>
</dbReference>
<feature type="domain" description="Retroviral polymerase SH3-like" evidence="2">
    <location>
        <begin position="2"/>
        <end position="54"/>
    </location>
</feature>
<proteinExistence type="predicted"/>
<dbReference type="AlphaFoldDB" id="A0A699UQP5"/>
<feature type="region of interest" description="Disordered" evidence="1">
    <location>
        <begin position="69"/>
        <end position="89"/>
    </location>
</feature>
<dbReference type="EMBL" id="BKCJ011356675">
    <property type="protein sequence ID" value="GFD24957.1"/>
    <property type="molecule type" value="Genomic_DNA"/>
</dbReference>
<comment type="caution">
    <text evidence="3">The sequence shown here is derived from an EMBL/GenBank/DDBJ whole genome shotgun (WGS) entry which is preliminary data.</text>
</comment>
<protein>
    <submittedName>
        <fullName evidence="3">Retrovirus-related Pol polyprotein from transposon TNT 1-94</fullName>
    </submittedName>
</protein>
<gene>
    <name evidence="3" type="ORF">Tci_896926</name>
</gene>
<dbReference type="InterPro" id="IPR057670">
    <property type="entry name" value="SH3_retrovirus"/>
</dbReference>
<evidence type="ECO:0000259" key="2">
    <source>
        <dbReference type="Pfam" id="PF25597"/>
    </source>
</evidence>
<evidence type="ECO:0000313" key="3">
    <source>
        <dbReference type="EMBL" id="GFD24957.1"/>
    </source>
</evidence>
<sequence>ENLGKLQPKADIGIFIGYAPTKKSFRIYNQRAKRIIETIHVDFDELATMASEQSSSGPALHEMTPATISSGLMANHPPSTLFAPPSRTD</sequence>
<feature type="non-terminal residue" evidence="3">
    <location>
        <position position="1"/>
    </location>
</feature>
<accession>A0A699UQP5</accession>
<name>A0A699UQP5_TANCI</name>
<organism evidence="3">
    <name type="scientific">Tanacetum cinerariifolium</name>
    <name type="common">Dalmatian daisy</name>
    <name type="synonym">Chrysanthemum cinerariifolium</name>
    <dbReference type="NCBI Taxonomy" id="118510"/>
    <lineage>
        <taxon>Eukaryota</taxon>
        <taxon>Viridiplantae</taxon>
        <taxon>Streptophyta</taxon>
        <taxon>Embryophyta</taxon>
        <taxon>Tracheophyta</taxon>
        <taxon>Spermatophyta</taxon>
        <taxon>Magnoliopsida</taxon>
        <taxon>eudicotyledons</taxon>
        <taxon>Gunneridae</taxon>
        <taxon>Pentapetalae</taxon>
        <taxon>asterids</taxon>
        <taxon>campanulids</taxon>
        <taxon>Asterales</taxon>
        <taxon>Asteraceae</taxon>
        <taxon>Asteroideae</taxon>
        <taxon>Anthemideae</taxon>
        <taxon>Anthemidinae</taxon>
        <taxon>Tanacetum</taxon>
    </lineage>
</organism>
<reference evidence="3" key="1">
    <citation type="journal article" date="2019" name="Sci. Rep.">
        <title>Draft genome of Tanacetum cinerariifolium, the natural source of mosquito coil.</title>
        <authorList>
            <person name="Yamashiro T."/>
            <person name="Shiraishi A."/>
            <person name="Satake H."/>
            <person name="Nakayama K."/>
        </authorList>
    </citation>
    <scope>NUCLEOTIDE SEQUENCE</scope>
</reference>